<feature type="domain" description="RNA polymerase III subunit RPC82-related helix-turn-helix" evidence="9">
    <location>
        <begin position="9"/>
        <end position="66"/>
    </location>
</feature>
<dbReference type="InterPro" id="IPR013197">
    <property type="entry name" value="RNA_pol_III_RPC82-rel_HTH"/>
</dbReference>
<dbReference type="PANTHER" id="PTHR12949">
    <property type="entry name" value="RNA POLYMERASE III DNA DIRECTED -RELATED"/>
    <property type="match status" value="1"/>
</dbReference>
<keyword evidence="6 7" id="KW-0539">Nucleus</keyword>
<dbReference type="InterPro" id="IPR055207">
    <property type="entry name" value="POLR3C_WHD"/>
</dbReference>
<protein>
    <recommendedName>
        <fullName evidence="3 7">DNA-directed RNA polymerase III subunit RPC3</fullName>
        <shortName evidence="7">RNA polymerase III subunit C3</shortName>
    </recommendedName>
</protein>
<evidence type="ECO:0000256" key="1">
    <source>
        <dbReference type="ARBA" id="ARBA00004123"/>
    </source>
</evidence>
<organism evidence="11 12">
    <name type="scientific">Trapa incisa</name>
    <dbReference type="NCBI Taxonomy" id="236973"/>
    <lineage>
        <taxon>Eukaryota</taxon>
        <taxon>Viridiplantae</taxon>
        <taxon>Streptophyta</taxon>
        <taxon>Embryophyta</taxon>
        <taxon>Tracheophyta</taxon>
        <taxon>Spermatophyta</taxon>
        <taxon>Magnoliopsida</taxon>
        <taxon>eudicotyledons</taxon>
        <taxon>Gunneridae</taxon>
        <taxon>Pentapetalae</taxon>
        <taxon>rosids</taxon>
        <taxon>malvids</taxon>
        <taxon>Myrtales</taxon>
        <taxon>Lythraceae</taxon>
        <taxon>Trapa</taxon>
    </lineage>
</organism>
<dbReference type="FunFam" id="1.10.10.10:FF:000515">
    <property type="entry name" value="DNA-directed RNA polymerase III subunit rpc3"/>
    <property type="match status" value="1"/>
</dbReference>
<comment type="caution">
    <text evidence="11">The sequence shown here is derived from an EMBL/GenBank/DDBJ whole genome shotgun (WGS) entry which is preliminary data.</text>
</comment>
<evidence type="ECO:0000256" key="6">
    <source>
        <dbReference type="ARBA" id="ARBA00023242"/>
    </source>
</evidence>
<reference evidence="11 12" key="1">
    <citation type="journal article" date="2023" name="Hortic Res">
        <title>Pangenome of water caltrop reveals structural variations and asymmetric subgenome divergence after allopolyploidization.</title>
        <authorList>
            <person name="Zhang X."/>
            <person name="Chen Y."/>
            <person name="Wang L."/>
            <person name="Yuan Y."/>
            <person name="Fang M."/>
            <person name="Shi L."/>
            <person name="Lu R."/>
            <person name="Comes H.P."/>
            <person name="Ma Y."/>
            <person name="Chen Y."/>
            <person name="Huang G."/>
            <person name="Zhou Y."/>
            <person name="Zheng Z."/>
            <person name="Qiu Y."/>
        </authorList>
    </citation>
    <scope>NUCLEOTIDE SEQUENCE [LARGE SCALE GENOMIC DNA]</scope>
    <source>
        <tissue evidence="11">Roots</tissue>
    </source>
</reference>
<dbReference type="FunFam" id="1.10.10.10:FF:000218">
    <property type="entry name" value="DNA-directed RNA polymerase III subunit RPC3"/>
    <property type="match status" value="1"/>
</dbReference>
<evidence type="ECO:0000313" key="11">
    <source>
        <dbReference type="EMBL" id="KAK4743479.1"/>
    </source>
</evidence>
<dbReference type="Pfam" id="PF22536">
    <property type="entry name" value="WHD_POLR3C"/>
    <property type="match status" value="1"/>
</dbReference>
<dbReference type="Gene3D" id="1.10.10.10">
    <property type="entry name" value="Winged helix-like DNA-binding domain superfamily/Winged helix DNA-binding domain"/>
    <property type="match status" value="4"/>
</dbReference>
<comment type="similarity">
    <text evidence="2 7">Belongs to the eukaryotic RPC3/POLR3C RNA polymerase subunit family.</text>
</comment>
<evidence type="ECO:0000256" key="2">
    <source>
        <dbReference type="ARBA" id="ARBA00007206"/>
    </source>
</evidence>
<dbReference type="Pfam" id="PF08221">
    <property type="entry name" value="HTH_9"/>
    <property type="match status" value="1"/>
</dbReference>
<feature type="domain" description="RNA polymerase III Rpc82 C -terminal" evidence="8">
    <location>
        <begin position="147"/>
        <end position="354"/>
    </location>
</feature>
<comment type="subunit">
    <text evidence="7">Component of the RNA polymerase III (Pol III) complex consisting of 17 subunits.</text>
</comment>
<dbReference type="Pfam" id="PF05645">
    <property type="entry name" value="RNA_pol_Rpc82"/>
    <property type="match status" value="1"/>
</dbReference>
<evidence type="ECO:0000256" key="4">
    <source>
        <dbReference type="ARBA" id="ARBA00022478"/>
    </source>
</evidence>
<dbReference type="InterPro" id="IPR008806">
    <property type="entry name" value="RNA_pol_III_Rpc82_C"/>
</dbReference>
<dbReference type="GO" id="GO:0006351">
    <property type="term" value="P:DNA-templated transcription"/>
    <property type="evidence" value="ECO:0007669"/>
    <property type="project" value="InterPro"/>
</dbReference>
<keyword evidence="12" id="KW-1185">Reference proteome</keyword>
<dbReference type="EMBL" id="JAXIOK010000023">
    <property type="protein sequence ID" value="KAK4743479.1"/>
    <property type="molecule type" value="Genomic_DNA"/>
</dbReference>
<dbReference type="GO" id="GO:0003697">
    <property type="term" value="F:single-stranded DNA binding"/>
    <property type="evidence" value="ECO:0007669"/>
    <property type="project" value="UniProtKB-UniRule"/>
</dbReference>
<dbReference type="FunFam" id="1.10.10.10:FF:000420">
    <property type="entry name" value="RNA polymerase III subunit, putative"/>
    <property type="match status" value="1"/>
</dbReference>
<dbReference type="GO" id="GO:0005666">
    <property type="term" value="C:RNA polymerase III complex"/>
    <property type="evidence" value="ECO:0007669"/>
    <property type="project" value="UniProtKB-UniRule"/>
</dbReference>
<gene>
    <name evidence="11" type="ORF">SAY87_001480</name>
</gene>
<evidence type="ECO:0000256" key="7">
    <source>
        <dbReference type="RuleBase" id="RU367076"/>
    </source>
</evidence>
<name>A0AAN7GKI6_9MYRT</name>
<evidence type="ECO:0000313" key="12">
    <source>
        <dbReference type="Proteomes" id="UP001345219"/>
    </source>
</evidence>
<proteinExistence type="inferred from homology"/>
<dbReference type="InterPro" id="IPR036388">
    <property type="entry name" value="WH-like_DNA-bd_sf"/>
</dbReference>
<evidence type="ECO:0000259" key="9">
    <source>
        <dbReference type="Pfam" id="PF08221"/>
    </source>
</evidence>
<evidence type="ECO:0000256" key="5">
    <source>
        <dbReference type="ARBA" id="ARBA00023163"/>
    </source>
</evidence>
<comment type="subcellular location">
    <subcellularLocation>
        <location evidence="1 7">Nucleus</location>
    </subcellularLocation>
</comment>
<keyword evidence="4 7" id="KW-0240">DNA-directed RNA polymerase</keyword>
<evidence type="ECO:0000259" key="8">
    <source>
        <dbReference type="Pfam" id="PF05645"/>
    </source>
</evidence>
<keyword evidence="5 7" id="KW-0804">Transcription</keyword>
<accession>A0AAN7GKI6</accession>
<evidence type="ECO:0000256" key="3">
    <source>
        <dbReference type="ARBA" id="ARBA00016689"/>
    </source>
</evidence>
<sequence length="514" mass="59153">MTTQWGIKYAVHIISTHFGDLAARVCECLLRRGPLSKHNIVRFAETPLKQVHVCLLLLIQQNIVQAYIVEDTGGMDDVVKQTTQYMVLFDNIIHRTRFPKFMTVVAQELDKGCTELFQSLLQHGRLTVEKMIQIQESSYGEESVRENLAKLVHAHFVERCPAVEPLLVPPSEEELAAKKRSRSAKVAAEPDIMERVIDAAAPMESKRFLIIRDDITIDSEMADDGSANVGEKRKRSFLASNSELGIKEEVLWRANYEEFLHRFKHNACVEDVRQRVDDSAAIALSAMLESSRRMESKVKSRTSVPVPINAIYEEVMKDEAGRSMTLDDLREYLEHLKCDRGANDSYSIDLKSILELAQNEEVESIVLKRYGEDSHRIFRLLSKADHLLETSKISKMVFVDQKETPNILYKLWKDKYIHMEKVTVVGSQQCEFLLWKVNKSALWKNILDDMYHASLNVSLRVVHEMEQGSELLSLPPEKREGPLLVKLERLRNIKRVLEESLRKLDDSMMLFHDF</sequence>
<feature type="domain" description="DNA-directed RNA polymerase III subunit RPC3 winged-helix" evidence="10">
    <location>
        <begin position="362"/>
        <end position="422"/>
    </location>
</feature>
<dbReference type="Proteomes" id="UP001345219">
    <property type="component" value="Chromosome 1"/>
</dbReference>
<dbReference type="PANTHER" id="PTHR12949:SF0">
    <property type="entry name" value="DNA-DIRECTED RNA POLYMERASE III SUBUNIT RPC3"/>
    <property type="match status" value="1"/>
</dbReference>
<dbReference type="AlphaFoldDB" id="A0AAN7GKI6"/>
<dbReference type="InterPro" id="IPR039748">
    <property type="entry name" value="RPC3"/>
</dbReference>
<comment type="function">
    <text evidence="7">DNA-dependent RNA polymerase catalyzes the transcription of DNA into RNA using the four ribonucleoside triphosphates as substrates. Specific core component of RNA polymerase III which synthesizes small RNAs, such as 5S rRNA and tRNAs.</text>
</comment>
<evidence type="ECO:0000259" key="10">
    <source>
        <dbReference type="Pfam" id="PF22536"/>
    </source>
</evidence>